<sequence length="286" mass="33570">MDLTKLITLYPNAQKKNSPASDKGILSLAIDDYFLWIDQSTISTQETNILKALFPVATVEDNHPWYHYLFENKPLVAEESFRMIQFHIDPRGEFLKRQWQETIGEMFFHLEDFFFYTETDAVLIEKKYPSYLEISELRGIFLSLDADFEITTQVFIGSFHLPSPNFSELFFEERKIFFEEKKHFALHGGAISLSEVALHHYTKGTMNNNQLIASYQEMVKRTEMEEIISVLWKNLGNISSTAKSLFLHRNTLKYKIEKFQEQTGFNLKEANDLLFCHLLLLQEQTH</sequence>
<evidence type="ECO:0000313" key="3">
    <source>
        <dbReference type="Proteomes" id="UP000352698"/>
    </source>
</evidence>
<dbReference type="InterPro" id="IPR009057">
    <property type="entry name" value="Homeodomain-like_sf"/>
</dbReference>
<evidence type="ECO:0000313" key="2">
    <source>
        <dbReference type="EMBL" id="VTQ67622.1"/>
    </source>
</evidence>
<dbReference type="GO" id="GO:0003677">
    <property type="term" value="F:DNA binding"/>
    <property type="evidence" value="ECO:0007669"/>
    <property type="project" value="UniProtKB-KW"/>
</dbReference>
<dbReference type="RefSeq" id="WP_010737194.1">
    <property type="nucleotide sequence ID" value="NZ_AP027299.1"/>
</dbReference>
<organism evidence="2 3">
    <name type="scientific">Enterococcus hirae</name>
    <dbReference type="NCBI Taxonomy" id="1354"/>
    <lineage>
        <taxon>Bacteria</taxon>
        <taxon>Bacillati</taxon>
        <taxon>Bacillota</taxon>
        <taxon>Bacilli</taxon>
        <taxon>Lactobacillales</taxon>
        <taxon>Enterococcaceae</taxon>
        <taxon>Enterococcus</taxon>
    </lineage>
</organism>
<gene>
    <name evidence="2" type="primary">lrp</name>
    <name evidence="2" type="ORF">NCTC12204_02190</name>
</gene>
<keyword evidence="2" id="KW-0238">DNA-binding</keyword>
<reference evidence="2 3" key="1">
    <citation type="submission" date="2019-05" db="EMBL/GenBank/DDBJ databases">
        <authorList>
            <consortium name="Pathogen Informatics"/>
        </authorList>
    </citation>
    <scope>NUCLEOTIDE SEQUENCE [LARGE SCALE GENOMIC DNA]</scope>
    <source>
        <strain evidence="2 3">NCTC12204</strain>
    </source>
</reference>
<dbReference type="InterPro" id="IPR051448">
    <property type="entry name" value="CdaR-like_regulators"/>
</dbReference>
<dbReference type="AlphaFoldDB" id="A0A7Z9AVJ5"/>
<dbReference type="EMBL" id="CABEEP010000001">
    <property type="protein sequence ID" value="VTQ67622.1"/>
    <property type="molecule type" value="Genomic_DNA"/>
</dbReference>
<name>A0A7Z9AVJ5_ENTHR</name>
<dbReference type="InterPro" id="IPR042070">
    <property type="entry name" value="PucR_C-HTH_sf"/>
</dbReference>
<dbReference type="SUPFAM" id="SSF46689">
    <property type="entry name" value="Homeodomain-like"/>
    <property type="match status" value="1"/>
</dbReference>
<protein>
    <submittedName>
        <fullName evidence="2">Fis family DNA-binding protein</fullName>
    </submittedName>
</protein>
<dbReference type="PANTHER" id="PTHR33744:SF15">
    <property type="entry name" value="CARBOHYDRATE DIACID REGULATOR"/>
    <property type="match status" value="1"/>
</dbReference>
<dbReference type="Proteomes" id="UP000352698">
    <property type="component" value="Unassembled WGS sequence"/>
</dbReference>
<comment type="caution">
    <text evidence="2">The sequence shown here is derived from an EMBL/GenBank/DDBJ whole genome shotgun (WGS) entry which is preliminary data.</text>
</comment>
<feature type="domain" description="PucR C-terminal helix-turn-helix" evidence="1">
    <location>
        <begin position="231"/>
        <end position="280"/>
    </location>
</feature>
<dbReference type="Pfam" id="PF13556">
    <property type="entry name" value="HTH_30"/>
    <property type="match status" value="1"/>
</dbReference>
<evidence type="ECO:0000259" key="1">
    <source>
        <dbReference type="Pfam" id="PF13556"/>
    </source>
</evidence>
<dbReference type="Gene3D" id="1.10.10.2840">
    <property type="entry name" value="PucR C-terminal helix-turn-helix domain"/>
    <property type="match status" value="1"/>
</dbReference>
<proteinExistence type="predicted"/>
<dbReference type="PANTHER" id="PTHR33744">
    <property type="entry name" value="CARBOHYDRATE DIACID REGULATOR"/>
    <property type="match status" value="1"/>
</dbReference>
<accession>A0A7Z9AVJ5</accession>
<dbReference type="InterPro" id="IPR025736">
    <property type="entry name" value="PucR_C-HTH_dom"/>
</dbReference>